<dbReference type="GO" id="GO:0020037">
    <property type="term" value="F:heme binding"/>
    <property type="evidence" value="ECO:0007669"/>
    <property type="project" value="InterPro"/>
</dbReference>
<comment type="subcellular location">
    <subcellularLocation>
        <location evidence="2">Endoplasmic reticulum membrane</location>
        <topology evidence="2">Single-pass membrane protein</topology>
    </subcellularLocation>
</comment>
<dbReference type="AlphaFoldDB" id="A0A421D292"/>
<keyword evidence="8" id="KW-0349">Heme</keyword>
<dbReference type="CDD" id="cd11040">
    <property type="entry name" value="CYP7_CYP8-like"/>
    <property type="match status" value="1"/>
</dbReference>
<sequence length="485" mass="53714">MNEAVFGIILGGAKHDIIVSPSLTKAVLASRGTSSTALINYALEKVWGDKGAMRNLSATDHHIIHHNIPNLFMREPYLTEASNAAKDIIERETPSLVTFCRSMVDQAPWERRSEAEVIDGQEKPTAEVNLFALVRNFVGHISTSVAMGQAFLEAYPDLLDDMWDFDNRFPALSLGAPRWLPLPGLSAAYAARDRILDALAAYHQAFVSWDEGIDPGVKFRDLDDVSEPMKQRIRKFKELGLSPRSSAPGHLSLFWALNANSPNIVFWHILRIYSDPALLEEIRNEIAPFAKVHKPSREETGFPFQEPPKLSLDPDGLFRSCLLLRASFYETMRLDSAGLSFCEVTSDLTVTESPEDAAAAGLAQPRTYRIEKGGNIAMAHGVVQKDPQYFSNPEQFDPLRFIVTDPDTGAKKADMHTIYPFGGGGSCCKGRAFAERTILLSTAAIISMWDIEPASGKDFTIPGHRPSSGAFLPKNDIRARLRMRV</sequence>
<keyword evidence="4" id="KW-0444">Lipid biosynthesis</keyword>
<keyword evidence="4" id="KW-0443">Lipid metabolism</keyword>
<dbReference type="SUPFAM" id="SSF48264">
    <property type="entry name" value="Cytochrome P450"/>
    <property type="match status" value="1"/>
</dbReference>
<keyword evidence="5 8" id="KW-0479">Metal-binding</keyword>
<dbReference type="InterPro" id="IPR036396">
    <property type="entry name" value="Cyt_P450_sf"/>
</dbReference>
<evidence type="ECO:0000256" key="5">
    <source>
        <dbReference type="ARBA" id="ARBA00022723"/>
    </source>
</evidence>
<gene>
    <name evidence="9" type="ORF">CFD26_100710</name>
</gene>
<dbReference type="Gene3D" id="1.10.630.10">
    <property type="entry name" value="Cytochrome P450"/>
    <property type="match status" value="1"/>
</dbReference>
<keyword evidence="10" id="KW-1185">Reference proteome</keyword>
<dbReference type="GO" id="GO:0016705">
    <property type="term" value="F:oxidoreductase activity, acting on paired donors, with incorporation or reduction of molecular oxygen"/>
    <property type="evidence" value="ECO:0007669"/>
    <property type="project" value="InterPro"/>
</dbReference>
<comment type="cofactor">
    <cofactor evidence="1 8">
        <name>heme</name>
        <dbReference type="ChEBI" id="CHEBI:30413"/>
    </cofactor>
</comment>
<evidence type="ECO:0000256" key="7">
    <source>
        <dbReference type="ARBA" id="ARBA00023004"/>
    </source>
</evidence>
<keyword evidence="7 8" id="KW-0408">Iron</keyword>
<evidence type="ECO:0008006" key="11">
    <source>
        <dbReference type="Google" id="ProtNLM"/>
    </source>
</evidence>
<comment type="caution">
    <text evidence="9">The sequence shown here is derived from an EMBL/GenBank/DDBJ whole genome shotgun (WGS) entry which is preliminary data.</text>
</comment>
<dbReference type="PANTHER" id="PTHR24306">
    <property type="match status" value="1"/>
</dbReference>
<comment type="similarity">
    <text evidence="3">Belongs to the cytochrome P450 family.</text>
</comment>
<dbReference type="PRINTS" id="PR00465">
    <property type="entry name" value="EP450IV"/>
</dbReference>
<evidence type="ECO:0000256" key="2">
    <source>
        <dbReference type="ARBA" id="ARBA00004389"/>
    </source>
</evidence>
<evidence type="ECO:0000313" key="9">
    <source>
        <dbReference type="EMBL" id="RLL96231.1"/>
    </source>
</evidence>
<evidence type="ECO:0000313" key="10">
    <source>
        <dbReference type="Proteomes" id="UP000215289"/>
    </source>
</evidence>
<evidence type="ECO:0000256" key="3">
    <source>
        <dbReference type="ARBA" id="ARBA00010617"/>
    </source>
</evidence>
<dbReference type="GO" id="GO:0005789">
    <property type="term" value="C:endoplasmic reticulum membrane"/>
    <property type="evidence" value="ECO:0007669"/>
    <property type="project" value="UniProtKB-SubCell"/>
</dbReference>
<dbReference type="Pfam" id="PF00067">
    <property type="entry name" value="p450"/>
    <property type="match status" value="1"/>
</dbReference>
<protein>
    <recommendedName>
        <fullName evidence="11">Cytochrome P450</fullName>
    </recommendedName>
</protein>
<evidence type="ECO:0000256" key="1">
    <source>
        <dbReference type="ARBA" id="ARBA00001971"/>
    </source>
</evidence>
<organism evidence="9 10">
    <name type="scientific">Aspergillus turcosus</name>
    <dbReference type="NCBI Taxonomy" id="1245748"/>
    <lineage>
        <taxon>Eukaryota</taxon>
        <taxon>Fungi</taxon>
        <taxon>Dikarya</taxon>
        <taxon>Ascomycota</taxon>
        <taxon>Pezizomycotina</taxon>
        <taxon>Eurotiomycetes</taxon>
        <taxon>Eurotiomycetidae</taxon>
        <taxon>Eurotiales</taxon>
        <taxon>Aspergillaceae</taxon>
        <taxon>Aspergillus</taxon>
        <taxon>Aspergillus subgen. Fumigati</taxon>
    </lineage>
</organism>
<accession>A0A421D292</accession>
<keyword evidence="6" id="KW-0560">Oxidoreductase</keyword>
<dbReference type="InterPro" id="IPR002403">
    <property type="entry name" value="Cyt_P450_E_grp-IV"/>
</dbReference>
<feature type="binding site" description="axial binding residue" evidence="8">
    <location>
        <position position="428"/>
    </location>
    <ligand>
        <name>heme</name>
        <dbReference type="ChEBI" id="CHEBI:30413"/>
    </ligand>
    <ligandPart>
        <name>Fe</name>
        <dbReference type="ChEBI" id="CHEBI:18248"/>
    </ligandPart>
</feature>
<dbReference type="EMBL" id="NIDN02000118">
    <property type="protein sequence ID" value="RLL96231.1"/>
    <property type="molecule type" value="Genomic_DNA"/>
</dbReference>
<evidence type="ECO:0000256" key="8">
    <source>
        <dbReference type="PIRSR" id="PIRSR602403-1"/>
    </source>
</evidence>
<dbReference type="PANTHER" id="PTHR24306:SF7">
    <property type="entry name" value="AHBB"/>
    <property type="match status" value="1"/>
</dbReference>
<dbReference type="GO" id="GO:0005506">
    <property type="term" value="F:iron ion binding"/>
    <property type="evidence" value="ECO:0007669"/>
    <property type="project" value="InterPro"/>
</dbReference>
<dbReference type="GO" id="GO:0004497">
    <property type="term" value="F:monooxygenase activity"/>
    <property type="evidence" value="ECO:0007669"/>
    <property type="project" value="InterPro"/>
</dbReference>
<name>A0A421D292_9EURO</name>
<dbReference type="STRING" id="1245748.A0A421D292"/>
<evidence type="ECO:0000256" key="4">
    <source>
        <dbReference type="ARBA" id="ARBA00022516"/>
    </source>
</evidence>
<reference evidence="9 10" key="1">
    <citation type="submission" date="2018-08" db="EMBL/GenBank/DDBJ databases">
        <title>Draft genome sequences of two Aspergillus turcosus clinical strains isolated from bronchoalveolar lavage fluid: one azole-susceptible and the other azole-resistant.</title>
        <authorList>
            <person name="Parent-Michaud M."/>
            <person name="Dufresne P.J."/>
            <person name="Fournier E."/>
            <person name="Martineau C."/>
            <person name="Moreira S."/>
            <person name="Perkins V."/>
            <person name="De Repentigny L."/>
            <person name="Dufresne S.F."/>
        </authorList>
    </citation>
    <scope>NUCLEOTIDE SEQUENCE [LARGE SCALE GENOMIC DNA]</scope>
    <source>
        <strain evidence="9">HMR AF 1038</strain>
    </source>
</reference>
<proteinExistence type="inferred from homology"/>
<dbReference type="Proteomes" id="UP000215289">
    <property type="component" value="Unassembled WGS sequence"/>
</dbReference>
<dbReference type="InterPro" id="IPR001128">
    <property type="entry name" value="Cyt_P450"/>
</dbReference>
<dbReference type="OrthoDB" id="3366823at2759"/>
<evidence type="ECO:0000256" key="6">
    <source>
        <dbReference type="ARBA" id="ARBA00023002"/>
    </source>
</evidence>